<dbReference type="EMBL" id="OIVN01003879">
    <property type="protein sequence ID" value="SPD14112.1"/>
    <property type="molecule type" value="Genomic_DNA"/>
</dbReference>
<name>A0A2N9HPC7_FAGSY</name>
<organism evidence="1">
    <name type="scientific">Fagus sylvatica</name>
    <name type="common">Beechnut</name>
    <dbReference type="NCBI Taxonomy" id="28930"/>
    <lineage>
        <taxon>Eukaryota</taxon>
        <taxon>Viridiplantae</taxon>
        <taxon>Streptophyta</taxon>
        <taxon>Embryophyta</taxon>
        <taxon>Tracheophyta</taxon>
        <taxon>Spermatophyta</taxon>
        <taxon>Magnoliopsida</taxon>
        <taxon>eudicotyledons</taxon>
        <taxon>Gunneridae</taxon>
        <taxon>Pentapetalae</taxon>
        <taxon>rosids</taxon>
        <taxon>fabids</taxon>
        <taxon>Fagales</taxon>
        <taxon>Fagaceae</taxon>
        <taxon>Fagus</taxon>
    </lineage>
</organism>
<gene>
    <name evidence="1" type="ORF">FSB_LOCUS41994</name>
</gene>
<dbReference type="AlphaFoldDB" id="A0A2N9HPC7"/>
<reference evidence="1" key="1">
    <citation type="submission" date="2018-02" db="EMBL/GenBank/DDBJ databases">
        <authorList>
            <person name="Cohen D.B."/>
            <person name="Kent A.D."/>
        </authorList>
    </citation>
    <scope>NUCLEOTIDE SEQUENCE</scope>
</reference>
<sequence length="190" mass="20619">MSNLIYFSVNPTFSNLNATPSTTKTSATTLPSTAGLPDLFPLVTPPHISTPHGASLSKLFSRHGTSVGCIRNQYGLPSTEWVVTASCFYNWVFCDDFDGFCCYGCGGWDLILGEWVDLFGPLFGGWENGGKFGLCMKEVPELMKDKLVVVVWAKPALKHRWGGGRHGVGDGGRGLGSGRRRIEVAKSRVD</sequence>
<evidence type="ECO:0000313" key="1">
    <source>
        <dbReference type="EMBL" id="SPD14112.1"/>
    </source>
</evidence>
<protein>
    <submittedName>
        <fullName evidence="1">Uncharacterized protein</fullName>
    </submittedName>
</protein>
<proteinExistence type="predicted"/>
<accession>A0A2N9HPC7</accession>